<keyword evidence="2" id="KW-1185">Reference proteome</keyword>
<gene>
    <name evidence="1" type="ORF">FTX54_011265</name>
</gene>
<dbReference type="Pfam" id="PF00300">
    <property type="entry name" value="His_Phos_1"/>
    <property type="match status" value="1"/>
</dbReference>
<dbReference type="AlphaFoldDB" id="A0AAJ8N230"/>
<dbReference type="RefSeq" id="WP_338484616.1">
    <property type="nucleotide sequence ID" value="NZ_CP144914.1"/>
</dbReference>
<evidence type="ECO:0000313" key="1">
    <source>
        <dbReference type="EMBL" id="WWD79001.1"/>
    </source>
</evidence>
<proteinExistence type="predicted"/>
<reference evidence="1 2" key="1">
    <citation type="submission" date="2024-01" db="EMBL/GenBank/DDBJ databases">
        <title>Complete Genome Sequence of Alkalicoccus halolimnae BZ-SZ-XJ29T, a Moderately Halophilic Bacterium Isolated from a Salt Lake.</title>
        <authorList>
            <person name="Zhao B."/>
        </authorList>
    </citation>
    <scope>NUCLEOTIDE SEQUENCE [LARGE SCALE GENOMIC DNA]</scope>
    <source>
        <strain evidence="1 2">BZ-SZ-XJ29</strain>
    </source>
</reference>
<dbReference type="SUPFAM" id="SSF53254">
    <property type="entry name" value="Phosphoglycerate mutase-like"/>
    <property type="match status" value="1"/>
</dbReference>
<dbReference type="EMBL" id="CP144914">
    <property type="protein sequence ID" value="WWD79001.1"/>
    <property type="molecule type" value="Genomic_DNA"/>
</dbReference>
<dbReference type="Proteomes" id="UP000321816">
    <property type="component" value="Chromosome"/>
</dbReference>
<sequence length="66" mass="7368">MKSITLIQEKHSSGSILIVTHSVVIKTLCAHFKNLPLGKLWEPPFIHATSLTIVELIEKESSIVME</sequence>
<dbReference type="Gene3D" id="3.40.50.1240">
    <property type="entry name" value="Phosphoglycerate mutase-like"/>
    <property type="match status" value="1"/>
</dbReference>
<name>A0AAJ8N230_9BACI</name>
<dbReference type="KEGG" id="ahal:FTX54_011265"/>
<organism evidence="1 2">
    <name type="scientific">Alkalicoccus halolimnae</name>
    <dbReference type="NCBI Taxonomy" id="1667239"/>
    <lineage>
        <taxon>Bacteria</taxon>
        <taxon>Bacillati</taxon>
        <taxon>Bacillota</taxon>
        <taxon>Bacilli</taxon>
        <taxon>Bacillales</taxon>
        <taxon>Bacillaceae</taxon>
        <taxon>Alkalicoccus</taxon>
    </lineage>
</organism>
<dbReference type="InterPro" id="IPR029033">
    <property type="entry name" value="His_PPase_superfam"/>
</dbReference>
<evidence type="ECO:0000313" key="2">
    <source>
        <dbReference type="Proteomes" id="UP000321816"/>
    </source>
</evidence>
<accession>A0AAJ8N230</accession>
<dbReference type="InterPro" id="IPR013078">
    <property type="entry name" value="His_Pase_superF_clade-1"/>
</dbReference>
<protein>
    <submittedName>
        <fullName evidence="1">Histidine phosphatase family protein</fullName>
    </submittedName>
</protein>